<organism evidence="1 4">
    <name type="scientific">Teichococcus wenyumeiae</name>
    <dbReference type="NCBI Taxonomy" id="2478470"/>
    <lineage>
        <taxon>Bacteria</taxon>
        <taxon>Pseudomonadati</taxon>
        <taxon>Pseudomonadota</taxon>
        <taxon>Alphaproteobacteria</taxon>
        <taxon>Acetobacterales</taxon>
        <taxon>Roseomonadaceae</taxon>
        <taxon>Roseomonas</taxon>
    </lineage>
</organism>
<evidence type="ECO:0000313" key="3">
    <source>
        <dbReference type="Proteomes" id="UP000274097"/>
    </source>
</evidence>
<dbReference type="Proteomes" id="UP000278036">
    <property type="component" value="Unassembled WGS sequence"/>
</dbReference>
<evidence type="ECO:0000313" key="1">
    <source>
        <dbReference type="EMBL" id="RKK04685.1"/>
    </source>
</evidence>
<keyword evidence="3" id="KW-1185">Reference proteome</keyword>
<sequence length="120" mass="14007">MAANPQGKRVAEIFPGNFCAGCPYWSIIPTKPDGKNGYCGLLNVGDWMKGEFPMLWDGVKICHIKCIDPAASREERRFHAQFYAFNQRWSGWRVVAGQDARWRPRWGRRAGWQKRSFWDR</sequence>
<dbReference type="OrthoDB" id="2991595at2"/>
<dbReference type="EMBL" id="RFLX01000032">
    <property type="protein sequence ID" value="RMI17312.1"/>
    <property type="molecule type" value="Genomic_DNA"/>
</dbReference>
<evidence type="ECO:0000313" key="2">
    <source>
        <dbReference type="EMBL" id="RMI17312.1"/>
    </source>
</evidence>
<evidence type="ECO:0000313" key="4">
    <source>
        <dbReference type="Proteomes" id="UP000278036"/>
    </source>
</evidence>
<protein>
    <submittedName>
        <fullName evidence="1">Uncharacterized protein</fullName>
    </submittedName>
</protein>
<dbReference type="Proteomes" id="UP000274097">
    <property type="component" value="Unassembled WGS sequence"/>
</dbReference>
<reference evidence="1 4" key="1">
    <citation type="submission" date="2018-09" db="EMBL/GenBank/DDBJ databases">
        <title>Roseomonas sp. nov., isolated from feces of Tibetan antelopes in the Qinghai-Tibet plateau, China.</title>
        <authorList>
            <person name="Tian Z."/>
        </authorList>
    </citation>
    <scope>NUCLEOTIDE SEQUENCE [LARGE SCALE GENOMIC DNA]</scope>
    <source>
        <strain evidence="2 3">Z23</strain>
        <strain evidence="1 4">Z24</strain>
    </source>
</reference>
<dbReference type="AlphaFoldDB" id="A0A3A9JJF4"/>
<proteinExistence type="predicted"/>
<dbReference type="EMBL" id="RAQU01000036">
    <property type="protein sequence ID" value="RKK04685.1"/>
    <property type="molecule type" value="Genomic_DNA"/>
</dbReference>
<gene>
    <name evidence="1" type="ORF">D6Z83_08240</name>
    <name evidence="2" type="ORF">EBE87_23070</name>
</gene>
<name>A0A3A9JJF4_9PROT</name>
<dbReference type="InParanoid" id="A0A3A9JJF4"/>
<dbReference type="RefSeq" id="WP_120637848.1">
    <property type="nucleotide sequence ID" value="NZ_RAQU01000036.1"/>
</dbReference>
<comment type="caution">
    <text evidence="1">The sequence shown here is derived from an EMBL/GenBank/DDBJ whole genome shotgun (WGS) entry which is preliminary data.</text>
</comment>
<accession>A0A3A9JJF4</accession>